<dbReference type="EMBL" id="BGPR01069809">
    <property type="protein sequence ID" value="GBO43395.1"/>
    <property type="molecule type" value="Genomic_DNA"/>
</dbReference>
<evidence type="ECO:0000256" key="1">
    <source>
        <dbReference type="SAM" id="Phobius"/>
    </source>
</evidence>
<keyword evidence="4" id="KW-1185">Reference proteome</keyword>
<protein>
    <submittedName>
        <fullName evidence="3">Uncharacterized protein</fullName>
    </submittedName>
</protein>
<dbReference type="Proteomes" id="UP000499080">
    <property type="component" value="Unassembled WGS sequence"/>
</dbReference>
<keyword evidence="1" id="KW-0472">Membrane</keyword>
<gene>
    <name evidence="2" type="ORF">AVEN_139188_1</name>
    <name evidence="3" type="ORF">AVEN_156203_1</name>
</gene>
<evidence type="ECO:0000313" key="2">
    <source>
        <dbReference type="EMBL" id="GBO43395.1"/>
    </source>
</evidence>
<evidence type="ECO:0000313" key="3">
    <source>
        <dbReference type="EMBL" id="GBO43396.1"/>
    </source>
</evidence>
<comment type="caution">
    <text evidence="3">The sequence shown here is derived from an EMBL/GenBank/DDBJ whole genome shotgun (WGS) entry which is preliminary data.</text>
</comment>
<feature type="transmembrane region" description="Helical" evidence="1">
    <location>
        <begin position="50"/>
        <end position="68"/>
    </location>
</feature>
<feature type="transmembrane region" description="Helical" evidence="1">
    <location>
        <begin position="74"/>
        <end position="98"/>
    </location>
</feature>
<proteinExistence type="predicted"/>
<organism evidence="3 4">
    <name type="scientific">Araneus ventricosus</name>
    <name type="common">Orbweaver spider</name>
    <name type="synonym">Epeira ventricosa</name>
    <dbReference type="NCBI Taxonomy" id="182803"/>
    <lineage>
        <taxon>Eukaryota</taxon>
        <taxon>Metazoa</taxon>
        <taxon>Ecdysozoa</taxon>
        <taxon>Arthropoda</taxon>
        <taxon>Chelicerata</taxon>
        <taxon>Arachnida</taxon>
        <taxon>Araneae</taxon>
        <taxon>Araneomorphae</taxon>
        <taxon>Entelegynae</taxon>
        <taxon>Araneoidea</taxon>
        <taxon>Araneidae</taxon>
        <taxon>Araneus</taxon>
    </lineage>
</organism>
<keyword evidence="1" id="KW-0812">Transmembrane</keyword>
<sequence length="175" mass="20082">MKIFFEEFVSKSRYLIAQNDYRAILKTYKELIETIVLADNVMSYPMFTEVIVSMLQLFWFSFIFVSMAEGDFKTYVSITVALIQGFAIMLMVFLPAAFANEAAIIARDTVVTLPTWFPQHYTSLKKTVRQRYLKKVALSLWKIYIIEKPLIFTALGTLLTYGVLLGTLGKVQSLT</sequence>
<dbReference type="OrthoDB" id="6412238at2759"/>
<name>A0A4Y2X2Q3_ARAVE</name>
<evidence type="ECO:0000313" key="4">
    <source>
        <dbReference type="Proteomes" id="UP000499080"/>
    </source>
</evidence>
<dbReference type="EMBL" id="BGPR01069810">
    <property type="protein sequence ID" value="GBO43396.1"/>
    <property type="molecule type" value="Genomic_DNA"/>
</dbReference>
<keyword evidence="1" id="KW-1133">Transmembrane helix</keyword>
<dbReference type="AlphaFoldDB" id="A0A4Y2X2Q3"/>
<feature type="transmembrane region" description="Helical" evidence="1">
    <location>
        <begin position="150"/>
        <end position="169"/>
    </location>
</feature>
<accession>A0A4Y2X2Q3</accession>
<reference evidence="3 4" key="1">
    <citation type="journal article" date="2019" name="Sci. Rep.">
        <title>Orb-weaving spider Araneus ventricosus genome elucidates the spidroin gene catalogue.</title>
        <authorList>
            <person name="Kono N."/>
            <person name="Nakamura H."/>
            <person name="Ohtoshi R."/>
            <person name="Moran D.A.P."/>
            <person name="Shinohara A."/>
            <person name="Yoshida Y."/>
            <person name="Fujiwara M."/>
            <person name="Mori M."/>
            <person name="Tomita M."/>
            <person name="Arakawa K."/>
        </authorList>
    </citation>
    <scope>NUCLEOTIDE SEQUENCE [LARGE SCALE GENOMIC DNA]</scope>
</reference>